<keyword evidence="3 6" id="KW-0347">Helicase</keyword>
<keyword evidence="12" id="KW-1185">Reference proteome</keyword>
<name>A0A9P7QNS3_9HYPO</name>
<dbReference type="Proteomes" id="UP000707071">
    <property type="component" value="Unassembled WGS sequence"/>
</dbReference>
<comment type="domain">
    <text evidence="7">The Q motif is unique to and characteristic of the DEAD box family of RNA helicases and controls ATP binding and hydrolysis.</text>
</comment>
<evidence type="ECO:0000313" key="11">
    <source>
        <dbReference type="EMBL" id="KAG6301467.1"/>
    </source>
</evidence>
<comment type="catalytic activity">
    <reaction evidence="7">
        <text>ATP + H2O = ADP + phosphate + H(+)</text>
        <dbReference type="Rhea" id="RHEA:13065"/>
        <dbReference type="ChEBI" id="CHEBI:15377"/>
        <dbReference type="ChEBI" id="CHEBI:15378"/>
        <dbReference type="ChEBI" id="CHEBI:30616"/>
        <dbReference type="ChEBI" id="CHEBI:43474"/>
        <dbReference type="ChEBI" id="CHEBI:456216"/>
        <dbReference type="EC" id="3.6.4.13"/>
    </reaction>
</comment>
<evidence type="ECO:0000256" key="1">
    <source>
        <dbReference type="ARBA" id="ARBA00022741"/>
    </source>
</evidence>
<dbReference type="PROSITE" id="PS51194">
    <property type="entry name" value="HELICASE_CTER"/>
    <property type="match status" value="1"/>
</dbReference>
<comment type="caution">
    <text evidence="11">The sequence shown here is derived from an EMBL/GenBank/DDBJ whole genome shotgun (WGS) entry which is preliminary data.</text>
</comment>
<dbReference type="EMBL" id="SRRH01000043">
    <property type="protein sequence ID" value="KAG6301467.1"/>
    <property type="molecule type" value="Genomic_DNA"/>
</dbReference>
<dbReference type="Pfam" id="PF00270">
    <property type="entry name" value="DEAD"/>
    <property type="match status" value="1"/>
</dbReference>
<dbReference type="GO" id="GO:0016787">
    <property type="term" value="F:hydrolase activity"/>
    <property type="evidence" value="ECO:0007669"/>
    <property type="project" value="UniProtKB-KW"/>
</dbReference>
<dbReference type="PROSITE" id="PS51192">
    <property type="entry name" value="HELICASE_ATP_BIND_1"/>
    <property type="match status" value="1"/>
</dbReference>
<dbReference type="CDD" id="cd17964">
    <property type="entry name" value="DEADc_MSS116"/>
    <property type="match status" value="1"/>
</dbReference>
<evidence type="ECO:0000256" key="4">
    <source>
        <dbReference type="ARBA" id="ARBA00022840"/>
    </source>
</evidence>
<evidence type="ECO:0000256" key="8">
    <source>
        <dbReference type="SAM" id="MobiDB-lite"/>
    </source>
</evidence>
<evidence type="ECO:0000259" key="10">
    <source>
        <dbReference type="PROSITE" id="PS51194"/>
    </source>
</evidence>
<dbReference type="InterPro" id="IPR000629">
    <property type="entry name" value="RNA-helicase_DEAD-box_CS"/>
</dbReference>
<sequence length="692" mass="75691">MFRQGFRRCASVASAAAPFAVIRNRAAFAVTQRMLLSASKPVSSFRSFTHASRNYSSEAPAHEAEVEDAKAEEEVSELPPATPAEAVEFVDLAERGVHKNLLEAIINDMNYASMTPVQSKTINPALKGSDIVAQAKTGTGKTIAFLLPLLQRMITEDPDLASKKASRTARSDDVRGIVLSPTRELAEQIAEEARRLVRHTGLVVQSAVGGTQKSQMLRQTQRQGCHLLVATPGRLLDLLQDPRSGIEAPNLAALVLDEADRMLDVGFEKELDDIISVLPKASQKVRQTMLVSATIPKDVIKLARRMVRPDDFEFVQTISESDSLTHDRIPQHLVSIGSWNNVFPSMFELFDREVKLRNEDRSMPPFKAIVYFNTTALTELAGEMGFHRRRLEKMKIPSFSIQSQLSQMARTKAAERFRNTKSGVLFSSDVTARGMDFPNVTHVIQVDTPRDRESYIHRLGRTGRQNKGGEGWLFLPPSSMSSARRMLRGLPLKPNDTLQSAQAEAKAGEMPPYHEEVLELGQSMHSSKFGSAYTSIFGCGNADKDQLVDDLNTWATVGMGMDQPPPVSPSWARNMGMAHCNLNLQQQQRRGDGDFDGGRGDGVRGGNRFGGRRNSYRDQGDSSSSDPFSSIESKVRRDDFGGRGGGGRGRSFGGRGGGRGGGRFSGGRGPRGGSSFRGGSRDEGGSGDDSSW</sequence>
<dbReference type="InterPro" id="IPR014001">
    <property type="entry name" value="Helicase_ATP-bd"/>
</dbReference>
<feature type="domain" description="Helicase ATP-binding" evidence="9">
    <location>
        <begin position="122"/>
        <end position="313"/>
    </location>
</feature>
<feature type="domain" description="Helicase C-terminal" evidence="10">
    <location>
        <begin position="348"/>
        <end position="518"/>
    </location>
</feature>
<keyword evidence="2 6" id="KW-0378">Hydrolase</keyword>
<reference evidence="11 12" key="1">
    <citation type="journal article" date="2020" name="bioRxiv">
        <title>Whole genome comparisons of ergot fungi reveals the divergence and evolution of species within the genus Claviceps are the result of varying mechanisms driving genome evolution and host range expansion.</title>
        <authorList>
            <person name="Wyka S.A."/>
            <person name="Mondo S.J."/>
            <person name="Liu M."/>
            <person name="Dettman J."/>
            <person name="Nalam V."/>
            <person name="Broders K.D."/>
        </authorList>
    </citation>
    <scope>NUCLEOTIDE SEQUENCE [LARGE SCALE GENOMIC DNA]</scope>
    <source>
        <strain evidence="11 12">Clav52</strain>
    </source>
</reference>
<evidence type="ECO:0000256" key="5">
    <source>
        <dbReference type="ARBA" id="ARBA00022884"/>
    </source>
</evidence>
<dbReference type="InterPro" id="IPR001650">
    <property type="entry name" value="Helicase_C-like"/>
</dbReference>
<evidence type="ECO:0000256" key="3">
    <source>
        <dbReference type="ARBA" id="ARBA00022806"/>
    </source>
</evidence>
<dbReference type="GO" id="GO:0005524">
    <property type="term" value="F:ATP binding"/>
    <property type="evidence" value="ECO:0007669"/>
    <property type="project" value="UniProtKB-UniRule"/>
</dbReference>
<dbReference type="Pfam" id="PF00271">
    <property type="entry name" value="Helicase_C"/>
    <property type="match status" value="1"/>
</dbReference>
<comment type="function">
    <text evidence="7">RNA helicase.</text>
</comment>
<evidence type="ECO:0000256" key="6">
    <source>
        <dbReference type="RuleBase" id="RU000492"/>
    </source>
</evidence>
<organism evidence="11 12">
    <name type="scientific">Claviceps aff. purpurea</name>
    <dbReference type="NCBI Taxonomy" id="1967640"/>
    <lineage>
        <taxon>Eukaryota</taxon>
        <taxon>Fungi</taxon>
        <taxon>Dikarya</taxon>
        <taxon>Ascomycota</taxon>
        <taxon>Pezizomycotina</taxon>
        <taxon>Sordariomycetes</taxon>
        <taxon>Hypocreomycetidae</taxon>
        <taxon>Hypocreales</taxon>
        <taxon>Clavicipitaceae</taxon>
        <taxon>Claviceps</taxon>
    </lineage>
</organism>
<keyword evidence="1 6" id="KW-0547">Nucleotide-binding</keyword>
<evidence type="ECO:0000256" key="2">
    <source>
        <dbReference type="ARBA" id="ARBA00022801"/>
    </source>
</evidence>
<proteinExistence type="inferred from homology"/>
<dbReference type="AlphaFoldDB" id="A0A9P7QNS3"/>
<feature type="compositionally biased region" description="Low complexity" evidence="8">
    <location>
        <begin position="622"/>
        <end position="632"/>
    </location>
</feature>
<gene>
    <name evidence="11" type="ORF">E4U09_005196</name>
</gene>
<dbReference type="InterPro" id="IPR011545">
    <property type="entry name" value="DEAD/DEAH_box_helicase_dom"/>
</dbReference>
<keyword evidence="4 6" id="KW-0067">ATP-binding</keyword>
<dbReference type="GO" id="GO:0003723">
    <property type="term" value="F:RNA binding"/>
    <property type="evidence" value="ECO:0007669"/>
    <property type="project" value="UniProtKB-UniRule"/>
</dbReference>
<keyword evidence="5 7" id="KW-0694">RNA-binding</keyword>
<evidence type="ECO:0000256" key="7">
    <source>
        <dbReference type="RuleBase" id="RU365068"/>
    </source>
</evidence>
<protein>
    <recommendedName>
        <fullName evidence="7">ATP-dependent RNA helicase</fullName>
        <ecNumber evidence="7">3.6.4.13</ecNumber>
    </recommendedName>
</protein>
<dbReference type="SMART" id="SM00487">
    <property type="entry name" value="DEXDc"/>
    <property type="match status" value="1"/>
</dbReference>
<dbReference type="CDD" id="cd18787">
    <property type="entry name" value="SF2_C_DEAD"/>
    <property type="match status" value="1"/>
</dbReference>
<dbReference type="GO" id="GO:0003724">
    <property type="term" value="F:RNA helicase activity"/>
    <property type="evidence" value="ECO:0007669"/>
    <property type="project" value="UniProtKB-EC"/>
</dbReference>
<dbReference type="EC" id="3.6.4.13" evidence="7"/>
<evidence type="ECO:0000313" key="12">
    <source>
        <dbReference type="Proteomes" id="UP000707071"/>
    </source>
</evidence>
<evidence type="ECO:0000259" key="9">
    <source>
        <dbReference type="PROSITE" id="PS51192"/>
    </source>
</evidence>
<dbReference type="PANTHER" id="PTHR24031">
    <property type="entry name" value="RNA HELICASE"/>
    <property type="match status" value="1"/>
</dbReference>
<comment type="similarity">
    <text evidence="6">Belongs to the DEAD box helicase family.</text>
</comment>
<feature type="compositionally biased region" description="Basic and acidic residues" evidence="8">
    <location>
        <begin position="589"/>
        <end position="602"/>
    </location>
</feature>
<dbReference type="Gene3D" id="3.40.50.300">
    <property type="entry name" value="P-loop containing nucleotide triphosphate hydrolases"/>
    <property type="match status" value="2"/>
</dbReference>
<accession>A0A9P7QNS3</accession>
<dbReference type="PROSITE" id="PS00039">
    <property type="entry name" value="DEAD_ATP_HELICASE"/>
    <property type="match status" value="1"/>
</dbReference>
<feature type="region of interest" description="Disordered" evidence="8">
    <location>
        <begin position="588"/>
        <end position="692"/>
    </location>
</feature>
<dbReference type="SMART" id="SM00490">
    <property type="entry name" value="HELICc"/>
    <property type="match status" value="1"/>
</dbReference>
<dbReference type="SUPFAM" id="SSF52540">
    <property type="entry name" value="P-loop containing nucleoside triphosphate hydrolases"/>
    <property type="match status" value="2"/>
</dbReference>
<dbReference type="InterPro" id="IPR027417">
    <property type="entry name" value="P-loop_NTPase"/>
</dbReference>
<feature type="compositionally biased region" description="Gly residues" evidence="8">
    <location>
        <begin position="642"/>
        <end position="676"/>
    </location>
</feature>